<comment type="catalytic activity">
    <reaction evidence="1">
        <text>S-ubiquitinyl-[E2 ubiquitin-conjugating enzyme]-L-cysteine + [acceptor protein]-L-lysine = [E2 ubiquitin-conjugating enzyme]-L-cysteine + N(6)-ubiquitinyl-[acceptor protein]-L-lysine.</text>
        <dbReference type="EC" id="2.3.2.27"/>
    </reaction>
</comment>
<keyword evidence="7" id="KW-0808">Transferase</keyword>
<dbReference type="GO" id="GO:0005737">
    <property type="term" value="C:cytoplasm"/>
    <property type="evidence" value="ECO:0007669"/>
    <property type="project" value="UniProtKB-SubCell"/>
</dbReference>
<dbReference type="OrthoDB" id="3838338at2759"/>
<evidence type="ECO:0000256" key="9">
    <source>
        <dbReference type="ARBA" id="ARBA00022771"/>
    </source>
</evidence>
<keyword evidence="10" id="KW-0862">Zinc</keyword>
<dbReference type="PANTHER" id="PTHR22938">
    <property type="entry name" value="ZINC FINGER PROTEIN 598"/>
    <property type="match status" value="1"/>
</dbReference>
<dbReference type="PROSITE" id="PS00028">
    <property type="entry name" value="ZINC_FINGER_C2H2_1"/>
    <property type="match status" value="1"/>
</dbReference>
<dbReference type="GO" id="GO:0008270">
    <property type="term" value="F:zinc ion binding"/>
    <property type="evidence" value="ECO:0007669"/>
    <property type="project" value="UniProtKB-KW"/>
</dbReference>
<evidence type="ECO:0000259" key="14">
    <source>
        <dbReference type="PROSITE" id="PS50089"/>
    </source>
</evidence>
<gene>
    <name evidence="16" type="ORF">SAMEA4029010_CIC11G00000003932</name>
</gene>
<dbReference type="InterPro" id="IPR013087">
    <property type="entry name" value="Znf_C2H2_type"/>
</dbReference>
<dbReference type="Proteomes" id="UP000182334">
    <property type="component" value="Chromosome V"/>
</dbReference>
<dbReference type="EMBL" id="LT635760">
    <property type="protein sequence ID" value="SGZ55447.1"/>
    <property type="molecule type" value="Genomic_DNA"/>
</dbReference>
<dbReference type="GO" id="GO:0016567">
    <property type="term" value="P:protein ubiquitination"/>
    <property type="evidence" value="ECO:0007669"/>
    <property type="project" value="TreeGrafter"/>
</dbReference>
<dbReference type="Pfam" id="PF25447">
    <property type="entry name" value="RING_ZNF598"/>
    <property type="match status" value="1"/>
</dbReference>
<comment type="subcellular location">
    <subcellularLocation>
        <location evidence="2">Cytoplasm</location>
    </subcellularLocation>
</comment>
<dbReference type="InterPro" id="IPR057634">
    <property type="entry name" value="PAH_ZNF598/HEL2"/>
</dbReference>
<dbReference type="GO" id="GO:0043022">
    <property type="term" value="F:ribosome binding"/>
    <property type="evidence" value="ECO:0007669"/>
    <property type="project" value="TreeGrafter"/>
</dbReference>
<dbReference type="PANTHER" id="PTHR22938:SF0">
    <property type="entry name" value="E3 UBIQUITIN-PROTEIN LIGASE ZNF598"/>
    <property type="match status" value="1"/>
</dbReference>
<comment type="similarity">
    <text evidence="11">Belongs to the ZNF598/HEL2 family.</text>
</comment>
<dbReference type="STRING" id="45354.A0A1L0BVQ3"/>
<feature type="domain" description="RING-type" evidence="14">
    <location>
        <begin position="37"/>
        <end position="77"/>
    </location>
</feature>
<dbReference type="Pfam" id="PF23202">
    <property type="entry name" value="PAH_ZNF598"/>
    <property type="match status" value="1"/>
</dbReference>
<name>A0A1L0BVQ3_9ASCO</name>
<comment type="pathway">
    <text evidence="3">Protein modification; protein ubiquitination.</text>
</comment>
<evidence type="ECO:0000256" key="8">
    <source>
        <dbReference type="ARBA" id="ARBA00022723"/>
    </source>
</evidence>
<reference evidence="16 17" key="1">
    <citation type="submission" date="2016-10" db="EMBL/GenBank/DDBJ databases">
        <authorList>
            <person name="de Groot N.N."/>
        </authorList>
    </citation>
    <scope>NUCLEOTIDE SEQUENCE [LARGE SCALE GENOMIC DNA]</scope>
    <source>
        <strain evidence="16 17">CBS 141442</strain>
    </source>
</reference>
<organism evidence="16 17">
    <name type="scientific">Sungouiella intermedia</name>
    <dbReference type="NCBI Taxonomy" id="45354"/>
    <lineage>
        <taxon>Eukaryota</taxon>
        <taxon>Fungi</taxon>
        <taxon>Dikarya</taxon>
        <taxon>Ascomycota</taxon>
        <taxon>Saccharomycotina</taxon>
        <taxon>Pichiomycetes</taxon>
        <taxon>Metschnikowiaceae</taxon>
        <taxon>Sungouiella</taxon>
    </lineage>
</organism>
<feature type="region of interest" description="Disordered" evidence="13">
    <location>
        <begin position="523"/>
        <end position="582"/>
    </location>
</feature>
<dbReference type="InterPro" id="IPR044288">
    <property type="entry name" value="ZNF598/HEL2"/>
</dbReference>
<dbReference type="AlphaFoldDB" id="A0A1L0BVQ3"/>
<evidence type="ECO:0000256" key="3">
    <source>
        <dbReference type="ARBA" id="ARBA00004906"/>
    </source>
</evidence>
<keyword evidence="9 12" id="KW-0863">Zinc-finger</keyword>
<dbReference type="Pfam" id="PF23230">
    <property type="entry name" value="zf-C2H2_13"/>
    <property type="match status" value="1"/>
</dbReference>
<keyword evidence="5" id="KW-0963">Cytoplasm</keyword>
<evidence type="ECO:0000256" key="11">
    <source>
        <dbReference type="ARBA" id="ARBA00035113"/>
    </source>
</evidence>
<dbReference type="InterPro" id="IPR041888">
    <property type="entry name" value="RING-HC_ZNF598/HEL2"/>
</dbReference>
<evidence type="ECO:0000256" key="12">
    <source>
        <dbReference type="PROSITE-ProRule" id="PRU00042"/>
    </source>
</evidence>
<keyword evidence="17" id="KW-1185">Reference proteome</keyword>
<evidence type="ECO:0000256" key="1">
    <source>
        <dbReference type="ARBA" id="ARBA00000900"/>
    </source>
</evidence>
<evidence type="ECO:0000256" key="10">
    <source>
        <dbReference type="ARBA" id="ARBA00022833"/>
    </source>
</evidence>
<evidence type="ECO:0000313" key="17">
    <source>
        <dbReference type="Proteomes" id="UP000182334"/>
    </source>
</evidence>
<evidence type="ECO:0000256" key="13">
    <source>
        <dbReference type="SAM" id="MobiDB-lite"/>
    </source>
</evidence>
<evidence type="ECO:0000313" key="16">
    <source>
        <dbReference type="EMBL" id="SGZ55447.1"/>
    </source>
</evidence>
<dbReference type="CDD" id="cd16615">
    <property type="entry name" value="RING-HC_ZNF598"/>
    <property type="match status" value="1"/>
</dbReference>
<evidence type="ECO:0000259" key="15">
    <source>
        <dbReference type="PROSITE" id="PS50157"/>
    </source>
</evidence>
<dbReference type="InterPro" id="IPR001841">
    <property type="entry name" value="Znf_RING"/>
</dbReference>
<feature type="compositionally biased region" description="Low complexity" evidence="13">
    <location>
        <begin position="18"/>
        <end position="28"/>
    </location>
</feature>
<evidence type="ECO:0000256" key="7">
    <source>
        <dbReference type="ARBA" id="ARBA00022679"/>
    </source>
</evidence>
<feature type="domain" description="C2H2-type" evidence="15">
    <location>
        <begin position="130"/>
        <end position="153"/>
    </location>
</feature>
<evidence type="ECO:0000256" key="5">
    <source>
        <dbReference type="ARBA" id="ARBA00022490"/>
    </source>
</evidence>
<dbReference type="PROSITE" id="PS50157">
    <property type="entry name" value="ZINC_FINGER_C2H2_2"/>
    <property type="match status" value="1"/>
</dbReference>
<dbReference type="GO" id="GO:0072344">
    <property type="term" value="P:rescue of stalled ribosome"/>
    <property type="evidence" value="ECO:0007669"/>
    <property type="project" value="InterPro"/>
</dbReference>
<evidence type="ECO:0000256" key="6">
    <source>
        <dbReference type="ARBA" id="ARBA00022553"/>
    </source>
</evidence>
<proteinExistence type="inferred from homology"/>
<keyword evidence="6" id="KW-0597">Phosphoprotein</keyword>
<evidence type="ECO:0000256" key="4">
    <source>
        <dbReference type="ARBA" id="ARBA00012483"/>
    </source>
</evidence>
<protein>
    <recommendedName>
        <fullName evidence="4">RING-type E3 ubiquitin transferase</fullName>
        <ecNumber evidence="4">2.3.2.27</ecNumber>
    </recommendedName>
</protein>
<dbReference type="EC" id="2.3.2.27" evidence="4"/>
<dbReference type="PROSITE" id="PS50089">
    <property type="entry name" value="ZF_RING_2"/>
    <property type="match status" value="1"/>
</dbReference>
<dbReference type="GO" id="GO:0061630">
    <property type="term" value="F:ubiquitin protein ligase activity"/>
    <property type="evidence" value="ECO:0007669"/>
    <property type="project" value="UniProtKB-EC"/>
</dbReference>
<accession>A0A1L0BVQ3</accession>
<evidence type="ECO:0000256" key="2">
    <source>
        <dbReference type="ARBA" id="ARBA00004496"/>
    </source>
</evidence>
<feature type="region of interest" description="Disordered" evidence="13">
    <location>
        <begin position="1"/>
        <end position="28"/>
    </location>
</feature>
<sequence length="608" mass="68959">MSGPRRTRDKNPKQQGQAASHSSKSKVPASSDLDHLCIICAEPIKYSAVSPCNNVTCHLCCFRQRALYGKRTCLVCRTEHDDVIFTEQPTVDDSRYDAFFEKSRGIVDDKNGVHFTAQYVYDDTEKLLQVSCTLCNEIFANFNELKAHTKEVHQRQFCDICAAHKKAFVCELKLYTQKQLQTHLNEGDNEGFTGHPRCRFCRNHRFYSEDELNVHIRERHERCYICDQDRNASHEYYRDYDDLYNHFRAAHYVCSIPSCVEKRFVVFREDLDLTAHMLKEHGGITGQNGRVVIGATLSQFQSQLLTFPRKNTPKTDTDSRDTKKRRFDERAKHYLNNDTVAISKFNQLNNLFKLRRLTVDELVDEYKTLFTSESLDVSLLIYELAELYPEYSEQRTQLEKAYNSLNPAAAAPSIGENFPILGNGLSLSISNSSWGAGVARKSREELFPALSKPSRTTSPVIKNAPVRYTVLKKPTPKPKVTINNFQGNSEYKPSYLDNLTRGQSESSLPILGSSSVSSAVSASSSRGLSRVQLPVPRPSSANLSEDKFPTLTKKSTRKEIPPVRSPVTSTGQWGQGLTAAPAKEEDTWGIAIIDKKAEKLRRKQLKKK</sequence>
<keyword evidence="8" id="KW-0479">Metal-binding</keyword>
<dbReference type="SMART" id="SM00355">
    <property type="entry name" value="ZnF_C2H2"/>
    <property type="match status" value="4"/>
</dbReference>
<dbReference type="InterPro" id="IPR056437">
    <property type="entry name" value="Znf-C2H2_ZNF598/HEL2"/>
</dbReference>